<evidence type="ECO:0000313" key="3">
    <source>
        <dbReference type="Proteomes" id="UP000838821"/>
    </source>
</evidence>
<dbReference type="EMBL" id="CAKMMW010000008">
    <property type="protein sequence ID" value="CAH1207855.1"/>
    <property type="molecule type" value="Genomic_DNA"/>
</dbReference>
<proteinExistence type="predicted"/>
<feature type="compositionally biased region" description="Basic and acidic residues" evidence="1">
    <location>
        <begin position="1"/>
        <end position="13"/>
    </location>
</feature>
<organism evidence="2 3">
    <name type="scientific">Paenibacillus allorhizoplanae</name>
    <dbReference type="NCBI Taxonomy" id="2905648"/>
    <lineage>
        <taxon>Bacteria</taxon>
        <taxon>Bacillati</taxon>
        <taxon>Bacillota</taxon>
        <taxon>Bacilli</taxon>
        <taxon>Bacillales</taxon>
        <taxon>Paenibacillaceae</taxon>
        <taxon>Paenibacillus</taxon>
    </lineage>
</organism>
<feature type="compositionally biased region" description="Gly residues" evidence="1">
    <location>
        <begin position="86"/>
        <end position="153"/>
    </location>
</feature>
<sequence>MASNKKQELRDVELETEISKSAATESDYPTAYYPQTQNTPYPYGYPVPQYYGWVPAYDPRGLGGLGIPGFPGTGGMMPGFPGGPGGFPGGPGGFPGGPGGFPGGPGGFPGGPGGFPGGPGGFPGGPGGFPGGPGGFPGGPGGFPGGPGPGQGGYHPPTSAPPSHVPQKPLKAPGVYAVDPGGISRCLFRFTYIWQSNGQQYWYFPVFVGRTSISGFRWTGFSWMFFGIDLRFIDSFTC</sequence>
<reference evidence="2" key="1">
    <citation type="submission" date="2022-01" db="EMBL/GenBank/DDBJ databases">
        <authorList>
            <person name="Criscuolo A."/>
        </authorList>
    </citation>
    <scope>NUCLEOTIDE SEQUENCE</scope>
    <source>
        <strain evidence="2">CIP111891</strain>
    </source>
</reference>
<evidence type="ECO:0008006" key="4">
    <source>
        <dbReference type="Google" id="ProtNLM"/>
    </source>
</evidence>
<protein>
    <recommendedName>
        <fullName evidence="4">Collagen-like protein</fullName>
    </recommendedName>
</protein>
<evidence type="ECO:0000313" key="2">
    <source>
        <dbReference type="EMBL" id="CAH1207855.1"/>
    </source>
</evidence>
<gene>
    <name evidence="2" type="ORF">PAECIP111891_03113</name>
</gene>
<feature type="region of interest" description="Disordered" evidence="1">
    <location>
        <begin position="86"/>
        <end position="168"/>
    </location>
</feature>
<dbReference type="RefSeq" id="WP_338113414.1">
    <property type="nucleotide sequence ID" value="NZ_CAKMMW010000008.1"/>
</dbReference>
<comment type="caution">
    <text evidence="2">The sequence shown here is derived from an EMBL/GenBank/DDBJ whole genome shotgun (WGS) entry which is preliminary data.</text>
</comment>
<dbReference type="Proteomes" id="UP000838821">
    <property type="component" value="Unassembled WGS sequence"/>
</dbReference>
<keyword evidence="3" id="KW-1185">Reference proteome</keyword>
<feature type="region of interest" description="Disordered" evidence="1">
    <location>
        <begin position="1"/>
        <end position="33"/>
    </location>
</feature>
<name>A0ABN8GNQ0_9BACL</name>
<evidence type="ECO:0000256" key="1">
    <source>
        <dbReference type="SAM" id="MobiDB-lite"/>
    </source>
</evidence>
<accession>A0ABN8GNQ0</accession>